<keyword evidence="5" id="KW-0472">Membrane</keyword>
<keyword evidence="8" id="KW-1185">Reference proteome</keyword>
<evidence type="ECO:0000256" key="5">
    <source>
        <dbReference type="SAM" id="Phobius"/>
    </source>
</evidence>
<dbReference type="PANTHER" id="PTHR24161:SF85">
    <property type="entry name" value="PALMITOYLTRANSFERASE HIP14"/>
    <property type="match status" value="1"/>
</dbReference>
<evidence type="ECO:0000256" key="6">
    <source>
        <dbReference type="SAM" id="SignalP"/>
    </source>
</evidence>
<keyword evidence="5" id="KW-1133">Transmembrane helix</keyword>
<reference evidence="8" key="2">
    <citation type="journal article" date="2009" name="Fungal Genet. Biol.">
        <title>The 2008 update of the Aspergillus nidulans genome annotation: a community effort.</title>
        <authorList>
            <person name="Wortman J.R."/>
            <person name="Gilsenan J.M."/>
            <person name="Joardar V."/>
            <person name="Deegan J."/>
            <person name="Clutterbuck J."/>
            <person name="Andersen M.R."/>
            <person name="Archer D."/>
            <person name="Bencina M."/>
            <person name="Braus G."/>
            <person name="Coutinho P."/>
            <person name="von Dohren H."/>
            <person name="Doonan J."/>
            <person name="Driessen A.J."/>
            <person name="Durek P."/>
            <person name="Espeso E."/>
            <person name="Fekete E."/>
            <person name="Flipphi M."/>
            <person name="Estrada C.G."/>
            <person name="Geysens S."/>
            <person name="Goldman G."/>
            <person name="de Groot P.W."/>
            <person name="Hansen K."/>
            <person name="Harris S.D."/>
            <person name="Heinekamp T."/>
            <person name="Helmstaedt K."/>
            <person name="Henrissat B."/>
            <person name="Hofmann G."/>
            <person name="Homan T."/>
            <person name="Horio T."/>
            <person name="Horiuchi H."/>
            <person name="James S."/>
            <person name="Jones M."/>
            <person name="Karaffa L."/>
            <person name="Karanyi Z."/>
            <person name="Kato M."/>
            <person name="Keller N."/>
            <person name="Kelly D.E."/>
            <person name="Kiel J.A."/>
            <person name="Kim J.M."/>
            <person name="van der Klei I.J."/>
            <person name="Klis F.M."/>
            <person name="Kovalchuk A."/>
            <person name="Krasevec N."/>
            <person name="Kubicek C.P."/>
            <person name="Liu B."/>
            <person name="Maccabe A."/>
            <person name="Meyer V."/>
            <person name="Mirabito P."/>
            <person name="Miskei M."/>
            <person name="Mos M."/>
            <person name="Mullins J."/>
            <person name="Nelson D.R."/>
            <person name="Nielsen J."/>
            <person name="Oakley B.R."/>
            <person name="Osmani S.A."/>
            <person name="Pakula T."/>
            <person name="Paszewski A."/>
            <person name="Paulsen I."/>
            <person name="Pilsyk S."/>
            <person name="Pocsi I."/>
            <person name="Punt P.J."/>
            <person name="Ram A.F."/>
            <person name="Ren Q."/>
            <person name="Robellet X."/>
            <person name="Robson G."/>
            <person name="Seiboth B."/>
            <person name="van Solingen P."/>
            <person name="Specht T."/>
            <person name="Sun J."/>
            <person name="Taheri-Talesh N."/>
            <person name="Takeshita N."/>
            <person name="Ussery D."/>
            <person name="vanKuyk P.A."/>
            <person name="Visser H."/>
            <person name="van de Vondervoort P.J."/>
            <person name="de Vries R.P."/>
            <person name="Walton J."/>
            <person name="Xiang X."/>
            <person name="Xiong Y."/>
            <person name="Zeng A.P."/>
            <person name="Brandt B.W."/>
            <person name="Cornell M.J."/>
            <person name="van den Hondel C.A."/>
            <person name="Visser J."/>
            <person name="Oliver S.G."/>
            <person name="Turner G."/>
        </authorList>
    </citation>
    <scope>GENOME REANNOTATION</scope>
    <source>
        <strain evidence="8">FGSC A4 / ATCC 38163 / CBS 112.46 / NRRL 194 / M139</strain>
    </source>
</reference>
<feature type="chain" id="PRO_5010292106" description="protein S-acyltransferase" evidence="6">
    <location>
        <begin position="24"/>
        <end position="568"/>
    </location>
</feature>
<reference evidence="8" key="1">
    <citation type="journal article" date="2005" name="Nature">
        <title>Sequencing of Aspergillus nidulans and comparative analysis with A. fumigatus and A. oryzae.</title>
        <authorList>
            <person name="Galagan J.E."/>
            <person name="Calvo S.E."/>
            <person name="Cuomo C."/>
            <person name="Ma L.J."/>
            <person name="Wortman J.R."/>
            <person name="Batzoglou S."/>
            <person name="Lee S.I."/>
            <person name="Basturkmen M."/>
            <person name="Spevak C.C."/>
            <person name="Clutterbuck J."/>
            <person name="Kapitonov V."/>
            <person name="Jurka J."/>
            <person name="Scazzocchio C."/>
            <person name="Farman M."/>
            <person name="Butler J."/>
            <person name="Purcell S."/>
            <person name="Harris S."/>
            <person name="Braus G.H."/>
            <person name="Draht O."/>
            <person name="Busch S."/>
            <person name="D'Enfert C."/>
            <person name="Bouchier C."/>
            <person name="Goldman G.H."/>
            <person name="Bell-Pedersen D."/>
            <person name="Griffiths-Jones S."/>
            <person name="Doonan J.H."/>
            <person name="Yu J."/>
            <person name="Vienken K."/>
            <person name="Pain A."/>
            <person name="Freitag M."/>
            <person name="Selker E.U."/>
            <person name="Archer D.B."/>
            <person name="Penalva M.A."/>
            <person name="Oakley B.R."/>
            <person name="Momany M."/>
            <person name="Tanaka T."/>
            <person name="Kumagai T."/>
            <person name="Asai K."/>
            <person name="Machida M."/>
            <person name="Nierman W.C."/>
            <person name="Denning D.W."/>
            <person name="Caddick M."/>
            <person name="Hynes M."/>
            <person name="Paoletti M."/>
            <person name="Fischer R."/>
            <person name="Miller B."/>
            <person name="Dyer P."/>
            <person name="Sachs M.S."/>
            <person name="Osmani S.A."/>
            <person name="Birren B.W."/>
        </authorList>
    </citation>
    <scope>NUCLEOTIDE SEQUENCE [LARGE SCALE GENOMIC DNA]</scope>
    <source>
        <strain evidence="8">FGSC A4 / ATCC 38163 / CBS 112.46 / NRRL 194 / M139</strain>
    </source>
</reference>
<evidence type="ECO:0000313" key="7">
    <source>
        <dbReference type="EMBL" id="CBF75928.1"/>
    </source>
</evidence>
<keyword evidence="5" id="KW-0812">Transmembrane</keyword>
<dbReference type="Proteomes" id="UP000000560">
    <property type="component" value="Chromosome II"/>
</dbReference>
<gene>
    <name evidence="7" type="ORF">ANIA_03541</name>
</gene>
<dbReference type="PROSITE" id="PS50297">
    <property type="entry name" value="ANK_REP_REGION"/>
    <property type="match status" value="2"/>
</dbReference>
<evidence type="ECO:0000256" key="1">
    <source>
        <dbReference type="ARBA" id="ARBA00012210"/>
    </source>
</evidence>
<dbReference type="GO" id="GO:0019706">
    <property type="term" value="F:protein-cysteine S-palmitoyltransferase activity"/>
    <property type="evidence" value="ECO:0007669"/>
    <property type="project" value="UniProtKB-EC"/>
</dbReference>
<protein>
    <recommendedName>
        <fullName evidence="1">protein S-acyltransferase</fullName>
        <ecNumber evidence="1">2.3.1.225</ecNumber>
    </recommendedName>
</protein>
<evidence type="ECO:0000256" key="4">
    <source>
        <dbReference type="PROSITE-ProRule" id="PRU00023"/>
    </source>
</evidence>
<dbReference type="eggNOG" id="KOG0504">
    <property type="taxonomic scope" value="Eukaryota"/>
</dbReference>
<dbReference type="PROSITE" id="PS50088">
    <property type="entry name" value="ANK_REPEAT"/>
    <property type="match status" value="2"/>
</dbReference>
<sequence>MRSSKNRKLFLAILLGLITTTKTQICTPETLYSYDYAYYVANQSTLDIIASECTSINGSIRISNNYTGSFYLPNIRNISGDIQWYADPSNMYEYRHSTGRFDTSPVNSISLPDLEHIDGSLDLQYLYDLRNISAPKLSMVGHSVNVDCAYNVDLRSLQHAKYAYIFGNISSLAVPELTSIGDLESSAWGLARGFQLTTDGGPPLNVAFPRLDTVSGTLKVKGNFASVNLPNLRRASSGISIYSDMALDCDAIEEAIFQNVSISCFAKEEGSESHGLSASEKAGIGIGSAIAGITFFILMPLYIRHRRREKERLKAVSEVELMPPSYQAAQQDRPALPEYSPACKSQAFALVSQTIAREDAGAHMLLVAGADPCSVGEDGANAFHMAALISNAATLRELLPFVPDINLPDHDGNTALHHAANDEWAALGEIAELVRMGANVEARNNNGQTALHIAADAQRSETADELVECGASVNAVDKNGRTPLNILVDSYAAYFDSMVGKYEIGESCYFQLPHLFEALINRKPDISHRDSRGASALNVALFWYLRWVKKDAFEEPPPPQSLKARFEA</sequence>
<dbReference type="PANTHER" id="PTHR24161">
    <property type="entry name" value="ANK_REP_REGION DOMAIN-CONTAINING PROTEIN-RELATED"/>
    <property type="match status" value="1"/>
</dbReference>
<dbReference type="AlphaFoldDB" id="Q5B7D9"/>
<dbReference type="EMBL" id="BN001302">
    <property type="protein sequence ID" value="CBF75928.1"/>
    <property type="molecule type" value="Genomic_DNA"/>
</dbReference>
<feature type="signal peptide" evidence="6">
    <location>
        <begin position="1"/>
        <end position="23"/>
    </location>
</feature>
<accession>Q5B7D9</accession>
<evidence type="ECO:0000256" key="2">
    <source>
        <dbReference type="ARBA" id="ARBA00022737"/>
    </source>
</evidence>
<dbReference type="EC" id="2.3.1.225" evidence="1"/>
<dbReference type="SUPFAM" id="SSF52058">
    <property type="entry name" value="L domain-like"/>
    <property type="match status" value="1"/>
</dbReference>
<keyword evidence="6" id="KW-0732">Signal</keyword>
<dbReference type="InterPro" id="IPR002110">
    <property type="entry name" value="Ankyrin_rpt"/>
</dbReference>
<dbReference type="KEGG" id="ani:ANIA_03541"/>
<proteinExistence type="predicted"/>
<keyword evidence="2" id="KW-0677">Repeat</keyword>
<feature type="repeat" description="ANK" evidence="4">
    <location>
        <begin position="411"/>
        <end position="445"/>
    </location>
</feature>
<dbReference type="SUPFAM" id="SSF48403">
    <property type="entry name" value="Ankyrin repeat"/>
    <property type="match status" value="1"/>
</dbReference>
<dbReference type="GeneID" id="2872964"/>
<dbReference type="InParanoid" id="Q5B7D9"/>
<dbReference type="RefSeq" id="XP_661145.1">
    <property type="nucleotide sequence ID" value="XM_656053.1"/>
</dbReference>
<evidence type="ECO:0000256" key="3">
    <source>
        <dbReference type="ARBA" id="ARBA00023043"/>
    </source>
</evidence>
<dbReference type="OrthoDB" id="536881at2759"/>
<feature type="transmembrane region" description="Helical" evidence="5">
    <location>
        <begin position="282"/>
        <end position="303"/>
    </location>
</feature>
<dbReference type="HOGENOM" id="CLU_479815_0_0_1"/>
<accession>C8V4R6</accession>
<organism evidence="7 8">
    <name type="scientific">Emericella nidulans (strain FGSC A4 / ATCC 38163 / CBS 112.46 / NRRL 194 / M139)</name>
    <name type="common">Aspergillus nidulans</name>
    <dbReference type="NCBI Taxonomy" id="227321"/>
    <lineage>
        <taxon>Eukaryota</taxon>
        <taxon>Fungi</taxon>
        <taxon>Dikarya</taxon>
        <taxon>Ascomycota</taxon>
        <taxon>Pezizomycotina</taxon>
        <taxon>Eurotiomycetes</taxon>
        <taxon>Eurotiomycetidae</taxon>
        <taxon>Eurotiales</taxon>
        <taxon>Aspergillaceae</taxon>
        <taxon>Aspergillus</taxon>
        <taxon>Aspergillus subgen. Nidulantes</taxon>
    </lineage>
</organism>
<keyword evidence="3 4" id="KW-0040">ANK repeat</keyword>
<evidence type="ECO:0000313" key="8">
    <source>
        <dbReference type="Proteomes" id="UP000000560"/>
    </source>
</evidence>
<dbReference type="SMART" id="SM00248">
    <property type="entry name" value="ANK"/>
    <property type="match status" value="4"/>
</dbReference>
<dbReference type="Gene3D" id="1.25.40.20">
    <property type="entry name" value="Ankyrin repeat-containing domain"/>
    <property type="match status" value="1"/>
</dbReference>
<feature type="repeat" description="ANK" evidence="4">
    <location>
        <begin position="446"/>
        <end position="478"/>
    </location>
</feature>
<name>Q5B7D9_EMENI</name>
<dbReference type="Pfam" id="PF12796">
    <property type="entry name" value="Ank_2"/>
    <property type="match status" value="2"/>
</dbReference>
<dbReference type="InterPro" id="IPR036770">
    <property type="entry name" value="Ankyrin_rpt-contain_sf"/>
</dbReference>